<organism evidence="2 3">
    <name type="scientific">Litoreibacter albidus</name>
    <dbReference type="NCBI Taxonomy" id="670155"/>
    <lineage>
        <taxon>Bacteria</taxon>
        <taxon>Pseudomonadati</taxon>
        <taxon>Pseudomonadota</taxon>
        <taxon>Alphaproteobacteria</taxon>
        <taxon>Rhodobacterales</taxon>
        <taxon>Roseobacteraceae</taxon>
        <taxon>Litoreibacter</taxon>
    </lineage>
</organism>
<protein>
    <submittedName>
        <fullName evidence="2">Uncharacterized protein</fullName>
    </submittedName>
</protein>
<dbReference type="Proteomes" id="UP000199441">
    <property type="component" value="Unassembled WGS sequence"/>
</dbReference>
<evidence type="ECO:0000256" key="1">
    <source>
        <dbReference type="SAM" id="Coils"/>
    </source>
</evidence>
<dbReference type="AlphaFoldDB" id="A0A1H2STG3"/>
<keyword evidence="3" id="KW-1185">Reference proteome</keyword>
<evidence type="ECO:0000313" key="3">
    <source>
        <dbReference type="Proteomes" id="UP000199441"/>
    </source>
</evidence>
<evidence type="ECO:0000313" key="2">
    <source>
        <dbReference type="EMBL" id="SDW34314.1"/>
    </source>
</evidence>
<reference evidence="3" key="1">
    <citation type="submission" date="2016-10" db="EMBL/GenBank/DDBJ databases">
        <authorList>
            <person name="Varghese N."/>
            <person name="Submissions S."/>
        </authorList>
    </citation>
    <scope>NUCLEOTIDE SEQUENCE [LARGE SCALE GENOMIC DNA]</scope>
    <source>
        <strain evidence="3">DSM 26922</strain>
    </source>
</reference>
<dbReference type="OrthoDB" id="7871100at2"/>
<dbReference type="STRING" id="670155.SAMN04488001_0913"/>
<dbReference type="EMBL" id="FNOI01000001">
    <property type="protein sequence ID" value="SDW34314.1"/>
    <property type="molecule type" value="Genomic_DNA"/>
</dbReference>
<sequence>MTNVTELEQRIITALDRIAYSADQIANAPAAPDADMIEELEIERDTNARLVESGQQNLARIERLETRVARLTDRLEFMDSENKRLQAVMGALRDTNKQLRSANAEHQGADAAINTALETENEALQAARAADLAELDDILSDIAPLVKEG</sequence>
<name>A0A1H2STG3_9RHOB</name>
<proteinExistence type="predicted"/>
<feature type="coiled-coil region" evidence="1">
    <location>
        <begin position="61"/>
        <end position="105"/>
    </location>
</feature>
<dbReference type="RefSeq" id="WP_089945039.1">
    <property type="nucleotide sequence ID" value="NZ_FNOI01000001.1"/>
</dbReference>
<keyword evidence="1" id="KW-0175">Coiled coil</keyword>
<accession>A0A1H2STG3</accession>
<gene>
    <name evidence="2" type="ORF">SAMN04488001_0913</name>
</gene>